<organism evidence="2 3">
    <name type="scientific">Draconibacterium aestuarii</name>
    <dbReference type="NCBI Taxonomy" id="2998507"/>
    <lineage>
        <taxon>Bacteria</taxon>
        <taxon>Pseudomonadati</taxon>
        <taxon>Bacteroidota</taxon>
        <taxon>Bacteroidia</taxon>
        <taxon>Marinilabiliales</taxon>
        <taxon>Prolixibacteraceae</taxon>
        <taxon>Draconibacterium</taxon>
    </lineage>
</organism>
<evidence type="ECO:0000313" key="3">
    <source>
        <dbReference type="Proteomes" id="UP001145087"/>
    </source>
</evidence>
<proteinExistence type="predicted"/>
<feature type="transmembrane region" description="Helical" evidence="1">
    <location>
        <begin position="65"/>
        <end position="87"/>
    </location>
</feature>
<gene>
    <name evidence="2" type="ORF">OU798_09635</name>
</gene>
<reference evidence="2" key="1">
    <citation type="submission" date="2022-11" db="EMBL/GenBank/DDBJ databases">
        <title>Marilongibacter aestuarii gen. nov., sp. nov., isolated from tidal flat sediment.</title>
        <authorList>
            <person name="Jiayan W."/>
        </authorList>
    </citation>
    <scope>NUCLEOTIDE SEQUENCE</scope>
    <source>
        <strain evidence="2">Z1-6</strain>
    </source>
</reference>
<feature type="transmembrane region" description="Helical" evidence="1">
    <location>
        <begin position="7"/>
        <end position="23"/>
    </location>
</feature>
<keyword evidence="3" id="KW-1185">Reference proteome</keyword>
<dbReference type="RefSeq" id="WP_343332937.1">
    <property type="nucleotide sequence ID" value="NZ_JAPOHD010000020.1"/>
</dbReference>
<evidence type="ECO:0000313" key="2">
    <source>
        <dbReference type="EMBL" id="MCY1720603.1"/>
    </source>
</evidence>
<keyword evidence="1" id="KW-1133">Transmembrane helix</keyword>
<keyword evidence="1" id="KW-0812">Transmembrane</keyword>
<dbReference type="InterPro" id="IPR021215">
    <property type="entry name" value="DUF2752"/>
</dbReference>
<dbReference type="Pfam" id="PF10825">
    <property type="entry name" value="DUF2752"/>
    <property type="match status" value="1"/>
</dbReference>
<dbReference type="AlphaFoldDB" id="A0A9X3F516"/>
<name>A0A9X3F516_9BACT</name>
<evidence type="ECO:0000256" key="1">
    <source>
        <dbReference type="SAM" id="Phobius"/>
    </source>
</evidence>
<dbReference type="EMBL" id="JAPOHD010000020">
    <property type="protein sequence ID" value="MCY1720603.1"/>
    <property type="molecule type" value="Genomic_DNA"/>
</dbReference>
<accession>A0A9X3F516</accession>
<keyword evidence="1" id="KW-0472">Membrane</keyword>
<protein>
    <submittedName>
        <fullName evidence="2">DUF2752 domain-containing protein</fullName>
    </submittedName>
</protein>
<feature type="transmembrane region" description="Helical" evidence="1">
    <location>
        <begin position="99"/>
        <end position="118"/>
    </location>
</feature>
<sequence length="132" mass="15132">MKKILNTGLLLGVIGVAVLFFVLDPNKHELFPRCIFHSLTGAYCPGCGSQRALHSLLHFDIAGVVSYNLLFLPAGLFLLYHYLHLVLNRLFKWKLPNLFYMKNTPWVIFAIVIVFWITRNLPWYPFSVLAPG</sequence>
<comment type="caution">
    <text evidence="2">The sequence shown here is derived from an EMBL/GenBank/DDBJ whole genome shotgun (WGS) entry which is preliminary data.</text>
</comment>
<dbReference type="Proteomes" id="UP001145087">
    <property type="component" value="Unassembled WGS sequence"/>
</dbReference>